<sequence length="117" mass="12902">MPAKDQQTVLPQLRFFLAATPQATAGYPGQVIGIFRSLTLTIEPAQGLQLKPRSQLSPLLGRCCLGVSALFPSRRWRRTSNYSLVARSAPILNTAWSITSRFQHPSLKILVVSGARR</sequence>
<organism evidence="1 2">
    <name type="scientific">Rubidibacter lacunae KORDI 51-2</name>
    <dbReference type="NCBI Taxonomy" id="582515"/>
    <lineage>
        <taxon>Bacteria</taxon>
        <taxon>Bacillati</taxon>
        <taxon>Cyanobacteriota</taxon>
        <taxon>Cyanophyceae</taxon>
        <taxon>Oscillatoriophycideae</taxon>
        <taxon>Chroococcales</taxon>
        <taxon>Aphanothecaceae</taxon>
        <taxon>Rubidibacter</taxon>
    </lineage>
</organism>
<dbReference type="Proteomes" id="UP000016960">
    <property type="component" value="Unassembled WGS sequence"/>
</dbReference>
<dbReference type="STRING" id="582515.KR51_00033660"/>
<keyword evidence="2" id="KW-1185">Reference proteome</keyword>
<name>U5DEQ6_9CHRO</name>
<reference evidence="1 2" key="1">
    <citation type="submission" date="2013-05" db="EMBL/GenBank/DDBJ databases">
        <title>Draft genome sequence of Rubidibacter lacunae KORDI 51-2.</title>
        <authorList>
            <person name="Choi D.H."/>
            <person name="Noh J.H."/>
            <person name="Kwon K.-K."/>
            <person name="Lee J.-H."/>
            <person name="Ryu J.-Y."/>
        </authorList>
    </citation>
    <scope>NUCLEOTIDE SEQUENCE [LARGE SCALE GENOMIC DNA]</scope>
    <source>
        <strain evidence="1 2">KORDI 51-2</strain>
    </source>
</reference>
<dbReference type="InParanoid" id="U5DEQ6"/>
<evidence type="ECO:0000313" key="1">
    <source>
        <dbReference type="EMBL" id="ERN40081.1"/>
    </source>
</evidence>
<gene>
    <name evidence="1" type="ORF">KR51_00033660</name>
</gene>
<proteinExistence type="predicted"/>
<protein>
    <submittedName>
        <fullName evidence="1">Uncharacterized protein</fullName>
    </submittedName>
</protein>
<evidence type="ECO:0000313" key="2">
    <source>
        <dbReference type="Proteomes" id="UP000016960"/>
    </source>
</evidence>
<accession>U5DEQ6</accession>
<dbReference type="EMBL" id="ASSJ01000081">
    <property type="protein sequence ID" value="ERN40081.1"/>
    <property type="molecule type" value="Genomic_DNA"/>
</dbReference>
<comment type="caution">
    <text evidence="1">The sequence shown here is derived from an EMBL/GenBank/DDBJ whole genome shotgun (WGS) entry which is preliminary data.</text>
</comment>
<dbReference type="AlphaFoldDB" id="U5DEQ6"/>